<dbReference type="KEGG" id="asz:ASN_2486"/>
<evidence type="ECO:0000313" key="1">
    <source>
        <dbReference type="EMBL" id="CEF41776.1"/>
    </source>
</evidence>
<evidence type="ECO:0000313" key="2">
    <source>
        <dbReference type="Proteomes" id="UP000056109"/>
    </source>
</evidence>
<organism evidence="1 2">
    <name type="scientific">Acetobacter senegalensis</name>
    <dbReference type="NCBI Taxonomy" id="446692"/>
    <lineage>
        <taxon>Bacteria</taxon>
        <taxon>Pseudomonadati</taxon>
        <taxon>Pseudomonadota</taxon>
        <taxon>Alphaproteobacteria</taxon>
        <taxon>Acetobacterales</taxon>
        <taxon>Acetobacteraceae</taxon>
        <taxon>Acetobacter</taxon>
    </lineage>
</organism>
<reference evidence="2" key="1">
    <citation type="submission" date="2014-09" db="EMBL/GenBank/DDBJ databases">
        <authorList>
            <person name="Illeghems K.G."/>
        </authorList>
    </citation>
    <scope>NUCLEOTIDE SEQUENCE [LARGE SCALE GENOMIC DNA]</scope>
    <source>
        <strain evidence="2">108B</strain>
    </source>
</reference>
<proteinExistence type="predicted"/>
<keyword evidence="2" id="KW-1185">Reference proteome</keyword>
<name>A0A0U5EXX8_9PROT</name>
<dbReference type="Proteomes" id="UP000056109">
    <property type="component" value="Chromosome I"/>
</dbReference>
<accession>A0A0U5EXX8</accession>
<dbReference type="AlphaFoldDB" id="A0A0U5EXX8"/>
<sequence length="39" mass="4581">MPGAEPFCLYYPSRRQMPLPLRVFIDFLKNRQAATLLQV</sequence>
<dbReference type="PATRIC" id="fig|446692.3.peg.2592"/>
<dbReference type="EMBL" id="LN606600">
    <property type="protein sequence ID" value="CEF41776.1"/>
    <property type="molecule type" value="Genomic_DNA"/>
</dbReference>
<protein>
    <submittedName>
        <fullName evidence="1">Uncharacterized protein</fullName>
    </submittedName>
</protein>
<gene>
    <name evidence="1" type="ORF">ASN_2486</name>
</gene>